<reference evidence="1" key="1">
    <citation type="submission" date="2023-10" db="EMBL/GenBank/DDBJ databases">
        <title>Genome assembly of Pristionchus species.</title>
        <authorList>
            <person name="Yoshida K."/>
            <person name="Sommer R.J."/>
        </authorList>
    </citation>
    <scope>NUCLEOTIDE SEQUENCE</scope>
    <source>
        <strain evidence="1">RS0144</strain>
    </source>
</reference>
<sequence length="141" mass="15704">MVSEGYSRKRRSTVGRSGRSLLGLLGQLRFDQYLVLVCLSSDLPLEGAQSVGERGETRRQLARSPLAVVELADGRRDVEGLVVVVDHPQELCQLLDRVAQRRLTVAGGDRLSIHRSDGGGKREQREIRLLQHHRRVSSDAL</sequence>
<organism evidence="1 2">
    <name type="scientific">Pristionchus entomophagus</name>
    <dbReference type="NCBI Taxonomy" id="358040"/>
    <lineage>
        <taxon>Eukaryota</taxon>
        <taxon>Metazoa</taxon>
        <taxon>Ecdysozoa</taxon>
        <taxon>Nematoda</taxon>
        <taxon>Chromadorea</taxon>
        <taxon>Rhabditida</taxon>
        <taxon>Rhabditina</taxon>
        <taxon>Diplogasteromorpha</taxon>
        <taxon>Diplogasteroidea</taxon>
        <taxon>Neodiplogasteridae</taxon>
        <taxon>Pristionchus</taxon>
    </lineage>
</organism>
<evidence type="ECO:0000313" key="1">
    <source>
        <dbReference type="EMBL" id="GMS96765.1"/>
    </source>
</evidence>
<proteinExistence type="predicted"/>
<dbReference type="EMBL" id="BTSX01000004">
    <property type="protein sequence ID" value="GMS96765.1"/>
    <property type="molecule type" value="Genomic_DNA"/>
</dbReference>
<keyword evidence="2" id="KW-1185">Reference proteome</keyword>
<dbReference type="AlphaFoldDB" id="A0AAV5TR58"/>
<accession>A0AAV5TR58</accession>
<name>A0AAV5TR58_9BILA</name>
<comment type="caution">
    <text evidence="1">The sequence shown here is derived from an EMBL/GenBank/DDBJ whole genome shotgun (WGS) entry which is preliminary data.</text>
</comment>
<gene>
    <name evidence="1" type="ORF">PENTCL1PPCAC_18940</name>
</gene>
<dbReference type="Proteomes" id="UP001432027">
    <property type="component" value="Unassembled WGS sequence"/>
</dbReference>
<protein>
    <submittedName>
        <fullName evidence="1">Uncharacterized protein</fullName>
    </submittedName>
</protein>
<evidence type="ECO:0000313" key="2">
    <source>
        <dbReference type="Proteomes" id="UP001432027"/>
    </source>
</evidence>